<dbReference type="EMBL" id="AAOH01000014">
    <property type="protein sequence ID" value="EAR26473.1"/>
    <property type="molecule type" value="Genomic_DNA"/>
</dbReference>
<name>A4CFP6_9GAMM</name>
<evidence type="ECO:0000313" key="3">
    <source>
        <dbReference type="Proteomes" id="UP000006201"/>
    </source>
</evidence>
<proteinExistence type="predicted"/>
<evidence type="ECO:0000313" key="2">
    <source>
        <dbReference type="EMBL" id="EAR26473.1"/>
    </source>
</evidence>
<dbReference type="RefSeq" id="WP_009839335.1">
    <property type="nucleotide sequence ID" value="NZ_AAOH01000014.1"/>
</dbReference>
<dbReference type="PROSITE" id="PS51549">
    <property type="entry name" value="DM13"/>
    <property type="match status" value="1"/>
</dbReference>
<feature type="domain" description="DM13" evidence="1">
    <location>
        <begin position="53"/>
        <end position="158"/>
    </location>
</feature>
<gene>
    <name evidence="2" type="ORF">PTD2_04781</name>
</gene>
<protein>
    <submittedName>
        <fullName evidence="2">Phenylalanyl-tRNA synthetase beta subunit</fullName>
    </submittedName>
</protein>
<organism evidence="2 3">
    <name type="scientific">Pseudoalteromonas tunicata D2</name>
    <dbReference type="NCBI Taxonomy" id="87626"/>
    <lineage>
        <taxon>Bacteria</taxon>
        <taxon>Pseudomonadati</taxon>
        <taxon>Pseudomonadota</taxon>
        <taxon>Gammaproteobacteria</taxon>
        <taxon>Alteromonadales</taxon>
        <taxon>Pseudoalteromonadaceae</taxon>
        <taxon>Pseudoalteromonas</taxon>
    </lineage>
</organism>
<dbReference type="OrthoDB" id="6106486at2"/>
<dbReference type="STRING" id="87626.PTD2_04781"/>
<keyword evidence="2" id="KW-0030">Aminoacyl-tRNA synthetase</keyword>
<dbReference type="InterPro" id="IPR019545">
    <property type="entry name" value="DM13_domain"/>
</dbReference>
<dbReference type="GO" id="GO:0004812">
    <property type="term" value="F:aminoacyl-tRNA ligase activity"/>
    <property type="evidence" value="ECO:0007669"/>
    <property type="project" value="UniProtKB-KW"/>
</dbReference>
<dbReference type="HOGENOM" id="CLU_117522_0_0_6"/>
<evidence type="ECO:0000259" key="1">
    <source>
        <dbReference type="PROSITE" id="PS51549"/>
    </source>
</evidence>
<dbReference type="eggNOG" id="ENOG5032QUS">
    <property type="taxonomic scope" value="Bacteria"/>
</dbReference>
<dbReference type="AlphaFoldDB" id="A4CFP6"/>
<dbReference type="Proteomes" id="UP000006201">
    <property type="component" value="Unassembled WGS sequence"/>
</dbReference>
<reference evidence="2 3" key="1">
    <citation type="submission" date="2006-02" db="EMBL/GenBank/DDBJ databases">
        <authorList>
            <person name="Moran M.A."/>
            <person name="Kjelleberg S."/>
            <person name="Egan S."/>
            <person name="Saunders N."/>
            <person name="Thomas T."/>
            <person name="Ferriera S."/>
            <person name="Johnson J."/>
            <person name="Kravitz S."/>
            <person name="Halpern A."/>
            <person name="Remington K."/>
            <person name="Beeson K."/>
            <person name="Tran B."/>
            <person name="Rogers Y.-H."/>
            <person name="Friedman R."/>
            <person name="Venter J.C."/>
        </authorList>
    </citation>
    <scope>NUCLEOTIDE SEQUENCE [LARGE SCALE GENOMIC DNA]</scope>
    <source>
        <strain evidence="2 3">D2</strain>
    </source>
</reference>
<dbReference type="Pfam" id="PF10517">
    <property type="entry name" value="DM13"/>
    <property type="match status" value="1"/>
</dbReference>
<sequence length="160" mass="17880">MNSKRLILLLATHLSIAVMGFMAGIYTLPILIAQPAPLESDLLAVSSRAIVSAKFERHLQDSDFLHFGEGEVFISQHAIAFVGTLAPGPDYQLYLSPEFVETELDFNRLKAQMVQVGAVKTFNNFLVALPAHIDPTHYNTVIVWCDSFNQFITSAQYQHR</sequence>
<keyword evidence="2" id="KW-0436">Ligase</keyword>
<accession>A4CFP6</accession>
<keyword evidence="3" id="KW-1185">Reference proteome</keyword>
<comment type="caution">
    <text evidence="2">The sequence shown here is derived from an EMBL/GenBank/DDBJ whole genome shotgun (WGS) entry which is preliminary data.</text>
</comment>